<dbReference type="OrthoDB" id="3539922at2759"/>
<accession>A0A9P9GXP4</accession>
<evidence type="ECO:0000256" key="1">
    <source>
        <dbReference type="SAM" id="MobiDB-lite"/>
    </source>
</evidence>
<sequence length="181" mass="20402">MLCTQNTDMSSIDHRLDKGQHSKEGRRRHHNHDGTDDPNRHCHHHHHHVHRKPMDDNAMRLYEGPEWWSHLIDSSVLETLITKAIEASGHGEKRGSEIRNESHHALRKGVRAGAEVASRIKNDRGPWAGEKSIKVVSAAITSATIDLLLGTDSKSHPLRYAVASMVEKVIIDRIINGKLKL</sequence>
<evidence type="ECO:0000313" key="2">
    <source>
        <dbReference type="EMBL" id="KAH7247315.1"/>
    </source>
</evidence>
<name>A0A9P9GXP4_FUSRE</name>
<keyword evidence="3" id="KW-1185">Reference proteome</keyword>
<dbReference type="RefSeq" id="XP_046047898.1">
    <property type="nucleotide sequence ID" value="XM_046200608.1"/>
</dbReference>
<feature type="compositionally biased region" description="Basic and acidic residues" evidence="1">
    <location>
        <begin position="11"/>
        <end position="23"/>
    </location>
</feature>
<evidence type="ECO:0000313" key="3">
    <source>
        <dbReference type="Proteomes" id="UP000720189"/>
    </source>
</evidence>
<dbReference type="EMBL" id="JAGMUX010000010">
    <property type="protein sequence ID" value="KAH7247315.1"/>
    <property type="molecule type" value="Genomic_DNA"/>
</dbReference>
<organism evidence="2 3">
    <name type="scientific">Fusarium redolens</name>
    <dbReference type="NCBI Taxonomy" id="48865"/>
    <lineage>
        <taxon>Eukaryota</taxon>
        <taxon>Fungi</taxon>
        <taxon>Dikarya</taxon>
        <taxon>Ascomycota</taxon>
        <taxon>Pezizomycotina</taxon>
        <taxon>Sordariomycetes</taxon>
        <taxon>Hypocreomycetidae</taxon>
        <taxon>Hypocreales</taxon>
        <taxon>Nectriaceae</taxon>
        <taxon>Fusarium</taxon>
        <taxon>Fusarium redolens species complex</taxon>
    </lineage>
</organism>
<feature type="region of interest" description="Disordered" evidence="1">
    <location>
        <begin position="1"/>
        <end position="53"/>
    </location>
</feature>
<reference evidence="2" key="1">
    <citation type="journal article" date="2021" name="Nat. Commun.">
        <title>Genetic determinants of endophytism in the Arabidopsis root mycobiome.</title>
        <authorList>
            <person name="Mesny F."/>
            <person name="Miyauchi S."/>
            <person name="Thiergart T."/>
            <person name="Pickel B."/>
            <person name="Atanasova L."/>
            <person name="Karlsson M."/>
            <person name="Huettel B."/>
            <person name="Barry K.W."/>
            <person name="Haridas S."/>
            <person name="Chen C."/>
            <person name="Bauer D."/>
            <person name="Andreopoulos W."/>
            <person name="Pangilinan J."/>
            <person name="LaButti K."/>
            <person name="Riley R."/>
            <person name="Lipzen A."/>
            <person name="Clum A."/>
            <person name="Drula E."/>
            <person name="Henrissat B."/>
            <person name="Kohler A."/>
            <person name="Grigoriev I.V."/>
            <person name="Martin F.M."/>
            <person name="Hacquard S."/>
        </authorList>
    </citation>
    <scope>NUCLEOTIDE SEQUENCE</scope>
    <source>
        <strain evidence="2">MPI-CAGE-AT-0023</strain>
    </source>
</reference>
<comment type="caution">
    <text evidence="2">The sequence shown here is derived from an EMBL/GenBank/DDBJ whole genome shotgun (WGS) entry which is preliminary data.</text>
</comment>
<feature type="compositionally biased region" description="Polar residues" evidence="1">
    <location>
        <begin position="1"/>
        <end position="10"/>
    </location>
</feature>
<protein>
    <submittedName>
        <fullName evidence="2">Uncharacterized protein</fullName>
    </submittedName>
</protein>
<gene>
    <name evidence="2" type="ORF">BKA55DRAFT_701936</name>
</gene>
<dbReference type="AlphaFoldDB" id="A0A9P9GXP4"/>
<dbReference type="Proteomes" id="UP000720189">
    <property type="component" value="Unassembled WGS sequence"/>
</dbReference>
<feature type="compositionally biased region" description="Basic residues" evidence="1">
    <location>
        <begin position="41"/>
        <end position="51"/>
    </location>
</feature>
<proteinExistence type="predicted"/>
<dbReference type="GeneID" id="70230562"/>